<feature type="region of interest" description="Disordered" evidence="4">
    <location>
        <begin position="1234"/>
        <end position="1261"/>
    </location>
</feature>
<feature type="compositionally biased region" description="Basic and acidic residues" evidence="4">
    <location>
        <begin position="174"/>
        <end position="184"/>
    </location>
</feature>
<comment type="similarity">
    <text evidence="1">Belongs to the SMG8 family.</text>
</comment>
<dbReference type="PANTHER" id="PTHR13091">
    <property type="entry name" value="AMPLIFIED IN BREAST CANCER 2-RELATED"/>
    <property type="match status" value="1"/>
</dbReference>
<feature type="compositionally biased region" description="Basic and acidic residues" evidence="4">
    <location>
        <begin position="264"/>
        <end position="275"/>
    </location>
</feature>
<dbReference type="PANTHER" id="PTHR13091:SF0">
    <property type="entry name" value="NONSENSE-MEDIATED MRNA DECAY FACTOR SMG8"/>
    <property type="match status" value="1"/>
</dbReference>
<feature type="compositionally biased region" description="Polar residues" evidence="4">
    <location>
        <begin position="1"/>
        <end position="17"/>
    </location>
</feature>
<comment type="caution">
    <text evidence="5">The sequence shown here is derived from an EMBL/GenBank/DDBJ whole genome shotgun (WGS) entry which is preliminary data.</text>
</comment>
<evidence type="ECO:0000256" key="1">
    <source>
        <dbReference type="ARBA" id="ARBA00006443"/>
    </source>
</evidence>
<organism evidence="5 6">
    <name type="scientific">Riccia sorocarpa</name>
    <dbReference type="NCBI Taxonomy" id="122646"/>
    <lineage>
        <taxon>Eukaryota</taxon>
        <taxon>Viridiplantae</taxon>
        <taxon>Streptophyta</taxon>
        <taxon>Embryophyta</taxon>
        <taxon>Marchantiophyta</taxon>
        <taxon>Marchantiopsida</taxon>
        <taxon>Marchantiidae</taxon>
        <taxon>Marchantiales</taxon>
        <taxon>Ricciaceae</taxon>
        <taxon>Riccia</taxon>
    </lineage>
</organism>
<feature type="region of interest" description="Disordered" evidence="4">
    <location>
        <begin position="478"/>
        <end position="500"/>
    </location>
</feature>
<feature type="compositionally biased region" description="Low complexity" evidence="4">
    <location>
        <begin position="90"/>
        <end position="109"/>
    </location>
</feature>
<keyword evidence="2" id="KW-0866">Nonsense-mediated mRNA decay</keyword>
<feature type="compositionally biased region" description="Basic and acidic residues" evidence="4">
    <location>
        <begin position="1146"/>
        <end position="1171"/>
    </location>
</feature>
<feature type="compositionally biased region" description="Low complexity" evidence="4">
    <location>
        <begin position="30"/>
        <end position="46"/>
    </location>
</feature>
<feature type="compositionally biased region" description="Pro residues" evidence="4">
    <location>
        <begin position="47"/>
        <end position="59"/>
    </location>
</feature>
<accession>A0ABD3H8W2</accession>
<feature type="region of interest" description="Disordered" evidence="4">
    <location>
        <begin position="90"/>
        <end position="119"/>
    </location>
</feature>
<proteinExistence type="inferred from homology"/>
<keyword evidence="6" id="KW-1185">Reference proteome</keyword>
<name>A0ABD3H8W2_9MARC</name>
<evidence type="ECO:0000313" key="5">
    <source>
        <dbReference type="EMBL" id="KAL3687868.1"/>
    </source>
</evidence>
<dbReference type="GO" id="GO:0000184">
    <property type="term" value="P:nuclear-transcribed mRNA catabolic process, nonsense-mediated decay"/>
    <property type="evidence" value="ECO:0007669"/>
    <property type="project" value="UniProtKB-KW"/>
</dbReference>
<evidence type="ECO:0000256" key="3">
    <source>
        <dbReference type="ARBA" id="ARBA00029509"/>
    </source>
</evidence>
<evidence type="ECO:0000313" key="6">
    <source>
        <dbReference type="Proteomes" id="UP001633002"/>
    </source>
</evidence>
<feature type="compositionally biased region" description="Basic and acidic residues" evidence="4">
    <location>
        <begin position="228"/>
        <end position="248"/>
    </location>
</feature>
<protein>
    <recommendedName>
        <fullName evidence="3">Nonsense-mediated mRNA decay factor SMG8</fullName>
    </recommendedName>
</protein>
<reference evidence="5 6" key="1">
    <citation type="submission" date="2024-09" db="EMBL/GenBank/DDBJ databases">
        <title>Chromosome-scale assembly of Riccia sorocarpa.</title>
        <authorList>
            <person name="Paukszto L."/>
        </authorList>
    </citation>
    <scope>NUCLEOTIDE SEQUENCE [LARGE SCALE GENOMIC DNA]</scope>
    <source>
        <strain evidence="5">LP-2024</strain>
        <tissue evidence="5">Aerial parts of the thallus</tissue>
    </source>
</reference>
<feature type="region of interest" description="Disordered" evidence="4">
    <location>
        <begin position="1"/>
        <end position="78"/>
    </location>
</feature>
<dbReference type="Pfam" id="PF10220">
    <property type="entry name" value="Smg8_Smg9"/>
    <property type="match status" value="5"/>
</dbReference>
<feature type="region of interest" description="Disordered" evidence="4">
    <location>
        <begin position="1110"/>
        <end position="1195"/>
    </location>
</feature>
<feature type="region of interest" description="Disordered" evidence="4">
    <location>
        <begin position="171"/>
        <end position="284"/>
    </location>
</feature>
<dbReference type="EMBL" id="JBJQOH010000004">
    <property type="protein sequence ID" value="KAL3687868.1"/>
    <property type="molecule type" value="Genomic_DNA"/>
</dbReference>
<gene>
    <name evidence="5" type="ORF">R1sor_014177</name>
</gene>
<feature type="compositionally biased region" description="Polar residues" evidence="4">
    <location>
        <begin position="1182"/>
        <end position="1195"/>
    </location>
</feature>
<dbReference type="Proteomes" id="UP001633002">
    <property type="component" value="Unassembled WGS sequence"/>
</dbReference>
<feature type="compositionally biased region" description="Basic residues" evidence="4">
    <location>
        <begin position="1133"/>
        <end position="1143"/>
    </location>
</feature>
<dbReference type="InterPro" id="IPR019354">
    <property type="entry name" value="SMG8-like"/>
</dbReference>
<sequence length="1467" mass="156549">MLSRPSSTNGNGSNVGIQISIPPPASVINPTSSSSPSFAPSSSSGSPPSPFSFPPPPDLPFQQQRIAPSSTSPSPAAGVSTCVLNLSPSVQTSSSSSSVPVASSGSGTTCVPASPLSSGGTGGVVVVGVLGRVEHEVSQFLDRLLDSRVFGIKRRGLEVCTESERNGLVLSDSVQKRENEREAASHQPCSKDPVEDDDTSEVESRAEDGSIGPPDFHNQKNKPNARALKTEKFQVKDRDNSKHQERRINQKLAKGQAANGSNGMEKDSRSDDKTTGNEAPEVGGGCKSSTAYFSKFKHYHDEERGMVYVQFTWGSLPLDILREEACRPVIGGDGLSAVLEQHEADGLRGLLFMFSVCHIILLVQDGAHFDPRFLHILRMLQAAKHSLAPFIKAQVLPGLLPPPSSITKPSPLKPISLPTNSMPSGRTAVVGRSSSTIALMSGSTPVLLPGQCTPVVLFVFLEDLTEPSVAVVPYTGTSRAEDTSEVATSSVPQSGPSTQSVTASYLSRQSAYSKPAVSTVVRPGNKSEAGFRRKLQSSMEAQIRFLLKKCRTVAGSGESGPSAVGGGPGMGPRGPGSSANTFQGVGGGGALFLLDPSRAVVLLDRSGNHLIDALDAATDAMEAILLGREGAEDTSEAGPNAGVAGEDIQAVKDFLWRQVDILRGKGGISSSAGGGSAGVGMVAAAAAAAAASAASGGSSGTSKPVCSPPELPTITSWLSACRVLAEALFVKIKEENGVTTSQRAYEGNRNVMRKGSMDFSRILVNTGSLVRSKCTIDATIACLDSGVNMDQKFSAAWCKRVLPSAYEVYMKGLPPCYPTSLHKSQLDKALGVFRSMVRGPAVPVFAEKLRTDCEAVWHSGRRLCDAVSLTGRPCIHQVHEVSSSVCSSMGRRRRKINEIQETGKTTTEKHISKPHSSGVVFLHACACGRSRKMRKDPFDFESANVRFFKFTNCEDTLPSLVIPSPGGSPSSGGSPWSLVCLGNSSYYQPSRGLLQSGFCSKQNFLSSWDIPVVYRKAEVHQEILPPSPPKEQRSESLISGSGKAGADLKVVSKSLLPKGQSTVDSKAAAVSLYSKVAEKGYVDTSRTNSFRVAGLPDTPRGFTEIATKTNYGGESAFPPLPQKQDKPPPPARTPKHLSSKKAASHSTKEQRDETSKPPVHEIVDKMRDRTDTSAVSEEESEPNGQRDSGVTPKVTLNSVTERVRVHIGFEHECPRGHRFLLSLNDSEISAPSLPTGLSVTGKQEHAISGRHGRNKNSDQNVATATATDSMRTARAQDVHPLHCQDSDGKILGLISNWSSKWGRKDTKIPEEMQYWSVQEGQGEGYSLLNSNLPIYMNCPFCETLDDDTKANTYKGMVLGGTISQLQRIFLVTPPLPLLLATRPVVEFEDSLKPLKSSMEFNPGSEVVLPPDSFLSLQLPFVYYTQMDGIPIKPLLVNQQKPQHTAWLVKGTALYVKSKDGVNGPMHG</sequence>
<evidence type="ECO:0000256" key="2">
    <source>
        <dbReference type="ARBA" id="ARBA00023161"/>
    </source>
</evidence>
<feature type="compositionally biased region" description="Polar residues" evidence="4">
    <location>
        <begin position="485"/>
        <end position="500"/>
    </location>
</feature>
<feature type="compositionally biased region" description="Low complexity" evidence="4">
    <location>
        <begin position="67"/>
        <end position="77"/>
    </location>
</feature>
<evidence type="ECO:0000256" key="4">
    <source>
        <dbReference type="SAM" id="MobiDB-lite"/>
    </source>
</evidence>